<name>A0A4R6FK31_9SPHN</name>
<feature type="transmembrane region" description="Helical" evidence="1">
    <location>
        <begin position="301"/>
        <end position="325"/>
    </location>
</feature>
<evidence type="ECO:0000256" key="1">
    <source>
        <dbReference type="SAM" id="Phobius"/>
    </source>
</evidence>
<feature type="transmembrane region" description="Helical" evidence="1">
    <location>
        <begin position="199"/>
        <end position="219"/>
    </location>
</feature>
<proteinExistence type="predicted"/>
<dbReference type="Proteomes" id="UP000295493">
    <property type="component" value="Unassembled WGS sequence"/>
</dbReference>
<sequence length="334" mass="36202">MSGAIHVENPIAASSIQSPICVTSPPSPSPVTNGAAALANDIAGLEPSRKLRNRWPKWLGMALSALMVAGLLHELFNEGLADLSLAVPHNPLFYIAFAVTYLALPVFDYLIYRKLWGIPLMSGLGAITRKRIANDVVIGYSGDAYFYAWARQRMKMVVAPFGAIKDVTILSGIAGNATALLMAAVALPLSSDWLTPSQFNKFAGSAVIIFVISLPFLIFSRRVFSLPSGRLWWIFAMHCARIAVGAVALALAWHFAMPMIAIGWWLFLSAARLLVSRLPLVPNKDLLFANIAIMLIGEGRALSDMIAFTAALYLLLHIVFAIAFAGHKLVEKDA</sequence>
<dbReference type="EMBL" id="SNWD01000007">
    <property type="protein sequence ID" value="TDN81657.1"/>
    <property type="molecule type" value="Genomic_DNA"/>
</dbReference>
<feature type="transmembrane region" description="Helical" evidence="1">
    <location>
        <begin position="163"/>
        <end position="187"/>
    </location>
</feature>
<keyword evidence="1" id="KW-1133">Transmembrane helix</keyword>
<feature type="transmembrane region" description="Helical" evidence="1">
    <location>
        <begin position="55"/>
        <end position="72"/>
    </location>
</feature>
<keyword evidence="1" id="KW-0472">Membrane</keyword>
<keyword evidence="1" id="KW-0812">Transmembrane</keyword>
<dbReference type="AlphaFoldDB" id="A0A4R6FK31"/>
<feature type="transmembrane region" description="Helical" evidence="1">
    <location>
        <begin position="92"/>
        <end position="112"/>
    </location>
</feature>
<keyword evidence="3" id="KW-1185">Reference proteome</keyword>
<organism evidence="2 3">
    <name type="scientific">Stakelama pacifica</name>
    <dbReference type="NCBI Taxonomy" id="517720"/>
    <lineage>
        <taxon>Bacteria</taxon>
        <taxon>Pseudomonadati</taxon>
        <taxon>Pseudomonadota</taxon>
        <taxon>Alphaproteobacteria</taxon>
        <taxon>Sphingomonadales</taxon>
        <taxon>Sphingomonadaceae</taxon>
        <taxon>Stakelama</taxon>
    </lineage>
</organism>
<evidence type="ECO:0000313" key="2">
    <source>
        <dbReference type="EMBL" id="TDN81657.1"/>
    </source>
</evidence>
<evidence type="ECO:0008006" key="4">
    <source>
        <dbReference type="Google" id="ProtNLM"/>
    </source>
</evidence>
<evidence type="ECO:0000313" key="3">
    <source>
        <dbReference type="Proteomes" id="UP000295493"/>
    </source>
</evidence>
<accession>A0A4R6FK31</accession>
<gene>
    <name evidence="2" type="ORF">EV664_10756</name>
</gene>
<protein>
    <recommendedName>
        <fullName evidence="4">Lysylphosphatidylglycerol synthase-like protein</fullName>
    </recommendedName>
</protein>
<comment type="caution">
    <text evidence="2">The sequence shown here is derived from an EMBL/GenBank/DDBJ whole genome shotgun (WGS) entry which is preliminary data.</text>
</comment>
<feature type="transmembrane region" description="Helical" evidence="1">
    <location>
        <begin position="231"/>
        <end position="256"/>
    </location>
</feature>
<reference evidence="2 3" key="1">
    <citation type="submission" date="2019-03" db="EMBL/GenBank/DDBJ databases">
        <title>Genomic Encyclopedia of Type Strains, Phase IV (KMG-IV): sequencing the most valuable type-strain genomes for metagenomic binning, comparative biology and taxonomic classification.</title>
        <authorList>
            <person name="Goeker M."/>
        </authorList>
    </citation>
    <scope>NUCLEOTIDE SEQUENCE [LARGE SCALE GENOMIC DNA]</scope>
    <source>
        <strain evidence="2 3">DSM 25059</strain>
    </source>
</reference>